<dbReference type="Gene3D" id="1.10.3970.10">
    <property type="entry name" value="BSD domain"/>
    <property type="match status" value="1"/>
</dbReference>
<dbReference type="PROSITE" id="PS50858">
    <property type="entry name" value="BSD"/>
    <property type="match status" value="1"/>
</dbReference>
<dbReference type="OrthoDB" id="1076611at2759"/>
<evidence type="ECO:0000259" key="1">
    <source>
        <dbReference type="PROSITE" id="PS50858"/>
    </source>
</evidence>
<reference evidence="3" key="1">
    <citation type="submission" date="2025-08" db="UniProtKB">
        <authorList>
            <consortium name="RefSeq"/>
        </authorList>
    </citation>
    <scope>IDENTIFICATION</scope>
</reference>
<name>A0A6I9QCR6_ELAGV</name>
<gene>
    <name evidence="3" type="primary">LOC105033696</name>
</gene>
<accession>A0A6I9QCR6</accession>
<proteinExistence type="predicted"/>
<dbReference type="Pfam" id="PF03909">
    <property type="entry name" value="BSD"/>
    <property type="match status" value="1"/>
</dbReference>
<dbReference type="Proteomes" id="UP000504607">
    <property type="component" value="Unplaced"/>
</dbReference>
<dbReference type="PANTHER" id="PTHR31923">
    <property type="entry name" value="BSD DOMAIN-CONTAINING PROTEIN"/>
    <property type="match status" value="1"/>
</dbReference>
<dbReference type="PANTHER" id="PTHR31923:SF4">
    <property type="entry name" value="BSD DOMAIN-CONTAINING PROTEIN"/>
    <property type="match status" value="1"/>
</dbReference>
<dbReference type="RefSeq" id="XP_010906893.1">
    <property type="nucleotide sequence ID" value="XM_010908591.2"/>
</dbReference>
<dbReference type="SUPFAM" id="SSF140383">
    <property type="entry name" value="BSD domain-like"/>
    <property type="match status" value="1"/>
</dbReference>
<dbReference type="GeneID" id="105033696"/>
<dbReference type="AlphaFoldDB" id="A0A6I9QCR6"/>
<sequence>MARGFRGVRADLSELARHLLDIACFLSPLVLAPTHADSPPPSPRPPSRVLAGILADFAEISGGLRSGLSRLSAIASRKALPPPDRDRGSRESRVGGVSEEVLEFVTELVECPESWLEFPVPVDDDFFMSHPQREHIATVERLVPSITALRISLCPTHMSEECFWKIYFALLHPRLNKHDMEHLSTQQIVDSMRLKLKEMQHGVDARSLTFGAESFPLMMSGSNMQVEDDQAQEASVIAKTTSQQSMHEWSVVPSEVGDTTDGEKQSRMEDFLFRERDDGSIGLMERYMDQLLVERRQVHSPSSSYQQDQLTKPIPVSDYDKAVHRTPQMKMLLNKESGNWHAVEDFDFEVVERPSVDKIM</sequence>
<evidence type="ECO:0000313" key="2">
    <source>
        <dbReference type="Proteomes" id="UP000504607"/>
    </source>
</evidence>
<dbReference type="InterPro" id="IPR005607">
    <property type="entry name" value="BSD_dom"/>
</dbReference>
<protein>
    <submittedName>
        <fullName evidence="3">Uncharacterized protein LOC105033696</fullName>
    </submittedName>
</protein>
<organism evidence="2 3">
    <name type="scientific">Elaeis guineensis var. tenera</name>
    <name type="common">Oil palm</name>
    <dbReference type="NCBI Taxonomy" id="51953"/>
    <lineage>
        <taxon>Eukaryota</taxon>
        <taxon>Viridiplantae</taxon>
        <taxon>Streptophyta</taxon>
        <taxon>Embryophyta</taxon>
        <taxon>Tracheophyta</taxon>
        <taxon>Spermatophyta</taxon>
        <taxon>Magnoliopsida</taxon>
        <taxon>Liliopsida</taxon>
        <taxon>Arecaceae</taxon>
        <taxon>Arecoideae</taxon>
        <taxon>Cocoseae</taxon>
        <taxon>Elaeidinae</taxon>
        <taxon>Elaeis</taxon>
    </lineage>
</organism>
<dbReference type="SMART" id="SM00751">
    <property type="entry name" value="BSD"/>
    <property type="match status" value="1"/>
</dbReference>
<dbReference type="InParanoid" id="A0A6I9QCR6"/>
<dbReference type="InterPro" id="IPR035925">
    <property type="entry name" value="BSD_dom_sf"/>
</dbReference>
<evidence type="ECO:0000313" key="3">
    <source>
        <dbReference type="RefSeq" id="XP_010906893.1"/>
    </source>
</evidence>
<keyword evidence="2" id="KW-1185">Reference proteome</keyword>
<dbReference type="KEGG" id="egu:105033696"/>
<feature type="domain" description="BSD" evidence="1">
    <location>
        <begin position="123"/>
        <end position="175"/>
    </location>
</feature>